<protein>
    <submittedName>
        <fullName evidence="2">Uncharacterized protein</fullName>
    </submittedName>
</protein>
<dbReference type="Proteomes" id="UP001283361">
    <property type="component" value="Unassembled WGS sequence"/>
</dbReference>
<keyword evidence="3" id="KW-1185">Reference proteome</keyword>
<evidence type="ECO:0000313" key="3">
    <source>
        <dbReference type="Proteomes" id="UP001283361"/>
    </source>
</evidence>
<dbReference type="AlphaFoldDB" id="A0AAE1A7D9"/>
<dbReference type="EMBL" id="JAWDGP010002514">
    <property type="protein sequence ID" value="KAK3782373.1"/>
    <property type="molecule type" value="Genomic_DNA"/>
</dbReference>
<gene>
    <name evidence="2" type="ORF">RRG08_027921</name>
</gene>
<reference evidence="2" key="1">
    <citation type="journal article" date="2023" name="G3 (Bethesda)">
        <title>A reference genome for the long-term kleptoplast-retaining sea slug Elysia crispata morphotype clarki.</title>
        <authorList>
            <person name="Eastman K.E."/>
            <person name="Pendleton A.L."/>
            <person name="Shaikh M.A."/>
            <person name="Suttiyut T."/>
            <person name="Ogas R."/>
            <person name="Tomko P."/>
            <person name="Gavelis G."/>
            <person name="Widhalm J.R."/>
            <person name="Wisecaver J.H."/>
        </authorList>
    </citation>
    <scope>NUCLEOTIDE SEQUENCE</scope>
    <source>
        <strain evidence="2">ECLA1</strain>
    </source>
</reference>
<comment type="caution">
    <text evidence="2">The sequence shown here is derived from an EMBL/GenBank/DDBJ whole genome shotgun (WGS) entry which is preliminary data.</text>
</comment>
<evidence type="ECO:0000313" key="2">
    <source>
        <dbReference type="EMBL" id="KAK3782373.1"/>
    </source>
</evidence>
<organism evidence="2 3">
    <name type="scientific">Elysia crispata</name>
    <name type="common">lettuce slug</name>
    <dbReference type="NCBI Taxonomy" id="231223"/>
    <lineage>
        <taxon>Eukaryota</taxon>
        <taxon>Metazoa</taxon>
        <taxon>Spiralia</taxon>
        <taxon>Lophotrochozoa</taxon>
        <taxon>Mollusca</taxon>
        <taxon>Gastropoda</taxon>
        <taxon>Heterobranchia</taxon>
        <taxon>Euthyneura</taxon>
        <taxon>Panpulmonata</taxon>
        <taxon>Sacoglossa</taxon>
        <taxon>Placobranchoidea</taxon>
        <taxon>Plakobranchidae</taxon>
        <taxon>Elysia</taxon>
    </lineage>
</organism>
<name>A0AAE1A7D9_9GAST</name>
<accession>A0AAE1A7D9</accession>
<sequence length="92" mass="9410">MLHGIDSMRKSPIHMRKSFSEPQSEVSLASPAGAIGMSGCSGGTIVQSVGLLLGGSSSGGVSGCSVSRVGFWPAELEAILCVDAYSLPLLWV</sequence>
<feature type="region of interest" description="Disordered" evidence="1">
    <location>
        <begin position="1"/>
        <end position="24"/>
    </location>
</feature>
<proteinExistence type="predicted"/>
<evidence type="ECO:0000256" key="1">
    <source>
        <dbReference type="SAM" id="MobiDB-lite"/>
    </source>
</evidence>